<name>A0A0A8YAV5_ARUDO</name>
<reference evidence="1" key="1">
    <citation type="submission" date="2014-09" db="EMBL/GenBank/DDBJ databases">
        <authorList>
            <person name="Magalhaes I.L.F."/>
            <person name="Oliveira U."/>
            <person name="Santos F.R."/>
            <person name="Vidigal T.H.D.A."/>
            <person name="Brescovit A.D."/>
            <person name="Santos A.J."/>
        </authorList>
    </citation>
    <scope>NUCLEOTIDE SEQUENCE</scope>
    <source>
        <tissue evidence="1">Shoot tissue taken approximately 20 cm above the soil surface</tissue>
    </source>
</reference>
<dbReference type="EMBL" id="GBRH01274811">
    <property type="protein sequence ID" value="JAD23084.1"/>
    <property type="molecule type" value="Transcribed_RNA"/>
</dbReference>
<accession>A0A0A8YAV5</accession>
<dbReference type="AlphaFoldDB" id="A0A0A8YAV5"/>
<proteinExistence type="predicted"/>
<protein>
    <submittedName>
        <fullName evidence="1">Uncharacterized protein</fullName>
    </submittedName>
</protein>
<organism evidence="1">
    <name type="scientific">Arundo donax</name>
    <name type="common">Giant reed</name>
    <name type="synonym">Donax arundinaceus</name>
    <dbReference type="NCBI Taxonomy" id="35708"/>
    <lineage>
        <taxon>Eukaryota</taxon>
        <taxon>Viridiplantae</taxon>
        <taxon>Streptophyta</taxon>
        <taxon>Embryophyta</taxon>
        <taxon>Tracheophyta</taxon>
        <taxon>Spermatophyta</taxon>
        <taxon>Magnoliopsida</taxon>
        <taxon>Liliopsida</taxon>
        <taxon>Poales</taxon>
        <taxon>Poaceae</taxon>
        <taxon>PACMAD clade</taxon>
        <taxon>Arundinoideae</taxon>
        <taxon>Arundineae</taxon>
        <taxon>Arundo</taxon>
    </lineage>
</organism>
<sequence>MAHQDRLPLVTAQGRCRMIQSSEQACSCGFGDPCRSTH</sequence>
<evidence type="ECO:0000313" key="1">
    <source>
        <dbReference type="EMBL" id="JAD23084.1"/>
    </source>
</evidence>
<reference evidence="1" key="2">
    <citation type="journal article" date="2015" name="Data Brief">
        <title>Shoot transcriptome of the giant reed, Arundo donax.</title>
        <authorList>
            <person name="Barrero R.A."/>
            <person name="Guerrero F.D."/>
            <person name="Moolhuijzen P."/>
            <person name="Goolsby J.A."/>
            <person name="Tidwell J."/>
            <person name="Bellgard S.E."/>
            <person name="Bellgard M.I."/>
        </authorList>
    </citation>
    <scope>NUCLEOTIDE SEQUENCE</scope>
    <source>
        <tissue evidence="1">Shoot tissue taken approximately 20 cm above the soil surface</tissue>
    </source>
</reference>